<dbReference type="InParanoid" id="A0A1X7VCS6"/>
<sequence length="196" mass="22794">TRAGRYSRIKIRKFLFERRIMAESDDKVETESMDTEVTGAYYQYFMEFIEKAKQEIFRHKISHHFPDDVAQKAEELWAQTCPQLSTAIDQRIADFMKTTSTEKKFLQLEEMKRSANDGDENASAGDDPKDISEDIVDSPMAEFIAKYEEQLLKSQNTKEELIAESERKMEILDDLTEEIECLLTQVENEVGLKSQD</sequence>
<evidence type="ECO:0000313" key="3">
    <source>
        <dbReference type="EnsemblMetazoa" id="Aqu2.1.37793_001"/>
    </source>
</evidence>
<evidence type="ECO:0000256" key="2">
    <source>
        <dbReference type="SAM" id="MobiDB-lite"/>
    </source>
</evidence>
<accession>A0A1X7VCS6</accession>
<feature type="coiled-coil region" evidence="1">
    <location>
        <begin position="144"/>
        <end position="178"/>
    </location>
</feature>
<proteinExistence type="predicted"/>
<name>A0A1X7VCS6_AMPQE</name>
<protein>
    <submittedName>
        <fullName evidence="3">Uncharacterized protein</fullName>
    </submittedName>
</protein>
<dbReference type="AlphaFoldDB" id="A0A1X7VCS6"/>
<keyword evidence="1" id="KW-0175">Coiled coil</keyword>
<evidence type="ECO:0000256" key="1">
    <source>
        <dbReference type="SAM" id="Coils"/>
    </source>
</evidence>
<dbReference type="EnsemblMetazoa" id="Aqu2.1.37793_001">
    <property type="protein sequence ID" value="Aqu2.1.37793_001"/>
    <property type="gene ID" value="Aqu2.1.37793"/>
</dbReference>
<reference evidence="3" key="1">
    <citation type="submission" date="2017-05" db="UniProtKB">
        <authorList>
            <consortium name="EnsemblMetazoa"/>
        </authorList>
    </citation>
    <scope>IDENTIFICATION</scope>
</reference>
<feature type="region of interest" description="Disordered" evidence="2">
    <location>
        <begin position="114"/>
        <end position="133"/>
    </location>
</feature>
<organism evidence="3">
    <name type="scientific">Amphimedon queenslandica</name>
    <name type="common">Sponge</name>
    <dbReference type="NCBI Taxonomy" id="400682"/>
    <lineage>
        <taxon>Eukaryota</taxon>
        <taxon>Metazoa</taxon>
        <taxon>Porifera</taxon>
        <taxon>Demospongiae</taxon>
        <taxon>Heteroscleromorpha</taxon>
        <taxon>Haplosclerida</taxon>
        <taxon>Niphatidae</taxon>
        <taxon>Amphimedon</taxon>
    </lineage>
</organism>